<accession>A0A3U6L6G1</accession>
<protein>
    <submittedName>
        <fullName evidence="2">Uncharacterized protein</fullName>
    </submittedName>
</protein>
<feature type="transmembrane region" description="Helical" evidence="1">
    <location>
        <begin position="45"/>
        <end position="63"/>
    </location>
</feature>
<dbReference type="Proteomes" id="UP000839899">
    <property type="component" value="Unassembled WGS sequence"/>
</dbReference>
<evidence type="ECO:0000313" key="2">
    <source>
        <dbReference type="EMBL" id="ECJ5165324.1"/>
    </source>
</evidence>
<keyword evidence="1" id="KW-1133">Transmembrane helix</keyword>
<reference evidence="2" key="3">
    <citation type="submission" date="2019-03" db="EMBL/GenBank/DDBJ databases">
        <authorList>
            <person name="Ashton P.M."/>
            <person name="Dallman T."/>
            <person name="Nair S."/>
            <person name="De Pinna E."/>
            <person name="Peters T."/>
            <person name="Grant K."/>
        </authorList>
    </citation>
    <scope>NUCLEOTIDE SEQUENCE</scope>
    <source>
        <strain evidence="2">702933</strain>
        <strain evidence="3">800600</strain>
        <strain evidence="4">808196</strain>
    </source>
</reference>
<reference evidence="5" key="1">
    <citation type="journal article" date="2018" name="Genome Biol.">
        <title>SKESA: strategic k-mer extension for scrupulous assemblies.</title>
        <authorList>
            <person name="Souvorov A."/>
            <person name="Agarwala R."/>
            <person name="Lipman D.J."/>
        </authorList>
    </citation>
    <scope>NUCLEOTIDE SEQUENCE</scope>
    <source>
        <strain evidence="5">Salmonella enterica subsp. enterica</strain>
    </source>
</reference>
<organism evidence="2">
    <name type="scientific">Salmonella enterica I</name>
    <dbReference type="NCBI Taxonomy" id="59201"/>
    <lineage>
        <taxon>Bacteria</taxon>
        <taxon>Pseudomonadati</taxon>
        <taxon>Pseudomonadota</taxon>
        <taxon>Gammaproteobacteria</taxon>
        <taxon>Enterobacterales</taxon>
        <taxon>Enterobacteriaceae</taxon>
        <taxon>Salmonella</taxon>
    </lineage>
</organism>
<reference evidence="5" key="2">
    <citation type="submission" date="2019-01" db="EMBL/GenBank/DDBJ databases">
        <authorList>
            <consortium name="NCBI Pathogen Detection Project"/>
        </authorList>
    </citation>
    <scope>NUCLEOTIDE SEQUENCE</scope>
    <source>
        <strain evidence="5">Salmonella enterica subsp. enterica</strain>
    </source>
</reference>
<comment type="caution">
    <text evidence="2">The sequence shown here is derived from an EMBL/GenBank/DDBJ whole genome shotgun (WGS) entry which is preliminary data.</text>
</comment>
<dbReference type="AlphaFoldDB" id="A0A3U6L6G1"/>
<evidence type="ECO:0000313" key="5">
    <source>
        <dbReference type="EMBL" id="HAD2566965.1"/>
    </source>
</evidence>
<dbReference type="EMBL" id="DAAODK010000004">
    <property type="protein sequence ID" value="HAD2566965.1"/>
    <property type="molecule type" value="Genomic_DNA"/>
</dbReference>
<evidence type="ECO:0000313" key="4">
    <source>
        <dbReference type="EMBL" id="EDB1934174.1"/>
    </source>
</evidence>
<gene>
    <name evidence="2" type="ORF">E2856_09805</name>
    <name evidence="3" type="ORF">F2J49_07470</name>
    <name evidence="4" type="ORF">F9P26_14595</name>
    <name evidence="5" type="ORF">G1H57_07890</name>
</gene>
<dbReference type="EMBL" id="AAIYPR010000010">
    <property type="protein sequence ID" value="ECJ5165324.1"/>
    <property type="molecule type" value="Genomic_DNA"/>
</dbReference>
<dbReference type="EMBL" id="AAKTCM010000004">
    <property type="protein sequence ID" value="ECV1971449.1"/>
    <property type="molecule type" value="Genomic_DNA"/>
</dbReference>
<evidence type="ECO:0000313" key="3">
    <source>
        <dbReference type="EMBL" id="ECV1971449.1"/>
    </source>
</evidence>
<name>A0A3U6L6G1_SALET</name>
<dbReference type="EMBL" id="AALMQK010000021">
    <property type="protein sequence ID" value="EDB1934174.1"/>
    <property type="molecule type" value="Genomic_DNA"/>
</dbReference>
<keyword evidence="1" id="KW-0812">Transmembrane</keyword>
<evidence type="ECO:0000256" key="1">
    <source>
        <dbReference type="SAM" id="Phobius"/>
    </source>
</evidence>
<keyword evidence="1" id="KW-0472">Membrane</keyword>
<feature type="transmembrane region" description="Helical" evidence="1">
    <location>
        <begin position="83"/>
        <end position="102"/>
    </location>
</feature>
<sequence>MNLTINHCIVLFNILFVVVYMSYLFKIKAFKMNAEPLTHQPLFKAALTIPIISFFLLGFVAWNGHDFQIDTEGFNNFLNISKLPLAVLSLSIPLGVVVNNIHRTIQTDKQIKEAEKKNKVDFFYAHRKNTIEALQHLESLDIPLIKKNTKLEFENCYSTYRKCYPYASTTNNNFDASKDYIQNAELIWRQLVELFKKEEINDYIELYTHIYRIEKLLEILHNHYGLKRLEIEKLYQCSTSGEDEHILFLKTKFSDELDIKKYLQSYWHFHLKMVEMLEYNFTTEFVLLMKDIITYSVNNRDRKYPLFQYHSTIDASVPQFIKLKISKKDPQNVHVEC</sequence>
<feature type="transmembrane region" description="Helical" evidence="1">
    <location>
        <begin position="6"/>
        <end position="25"/>
    </location>
</feature>
<proteinExistence type="predicted"/>